<evidence type="ECO:0000313" key="3">
    <source>
        <dbReference type="EMBL" id="CCC52603.1"/>
    </source>
</evidence>
<keyword evidence="1" id="KW-0812">Transmembrane</keyword>
<dbReference type="CDD" id="cd06257">
    <property type="entry name" value="DnaJ"/>
    <property type="match status" value="1"/>
</dbReference>
<dbReference type="GO" id="GO:0044183">
    <property type="term" value="F:protein folding chaperone"/>
    <property type="evidence" value="ECO:0007669"/>
    <property type="project" value="TreeGrafter"/>
</dbReference>
<feature type="domain" description="J" evidence="2">
    <location>
        <begin position="73"/>
        <end position="137"/>
    </location>
</feature>
<dbReference type="SUPFAM" id="SSF46565">
    <property type="entry name" value="Chaperone J-domain"/>
    <property type="match status" value="1"/>
</dbReference>
<name>G0U9X2_TRYVY</name>
<dbReference type="GO" id="GO:0005737">
    <property type="term" value="C:cytoplasm"/>
    <property type="evidence" value="ECO:0007669"/>
    <property type="project" value="TreeGrafter"/>
</dbReference>
<dbReference type="VEuPathDB" id="TriTrypDB:TvY486_1100880"/>
<dbReference type="GO" id="GO:0051087">
    <property type="term" value="F:protein-folding chaperone binding"/>
    <property type="evidence" value="ECO:0007669"/>
    <property type="project" value="TreeGrafter"/>
</dbReference>
<keyword evidence="1" id="KW-1133">Transmembrane helix</keyword>
<evidence type="ECO:0000256" key="1">
    <source>
        <dbReference type="SAM" id="Phobius"/>
    </source>
</evidence>
<dbReference type="Gene3D" id="1.10.287.110">
    <property type="entry name" value="DnaJ domain"/>
    <property type="match status" value="1"/>
</dbReference>
<dbReference type="PANTHER" id="PTHR43948:SF14">
    <property type="entry name" value="PROTEIN DNAJ, PUTATIVE-RELATED"/>
    <property type="match status" value="1"/>
</dbReference>
<dbReference type="PANTHER" id="PTHR43948">
    <property type="entry name" value="DNAJ HOMOLOG SUBFAMILY B"/>
    <property type="match status" value="1"/>
</dbReference>
<evidence type="ECO:0000259" key="2">
    <source>
        <dbReference type="PROSITE" id="PS50076"/>
    </source>
</evidence>
<dbReference type="PRINTS" id="PR00625">
    <property type="entry name" value="JDOMAIN"/>
</dbReference>
<accession>G0U9X2</accession>
<dbReference type="GO" id="GO:0051082">
    <property type="term" value="F:unfolded protein binding"/>
    <property type="evidence" value="ECO:0007669"/>
    <property type="project" value="TreeGrafter"/>
</dbReference>
<feature type="transmembrane region" description="Helical" evidence="1">
    <location>
        <begin position="324"/>
        <end position="342"/>
    </location>
</feature>
<keyword evidence="3" id="KW-0346">Stress response</keyword>
<dbReference type="InterPro" id="IPR036869">
    <property type="entry name" value="J_dom_sf"/>
</dbReference>
<keyword evidence="1" id="KW-0472">Membrane</keyword>
<dbReference type="OMA" id="EFYRGRH"/>
<dbReference type="GO" id="GO:0005634">
    <property type="term" value="C:nucleus"/>
    <property type="evidence" value="ECO:0007669"/>
    <property type="project" value="TreeGrafter"/>
</dbReference>
<dbReference type="InterPro" id="IPR001623">
    <property type="entry name" value="DnaJ_domain"/>
</dbReference>
<proteinExistence type="predicted"/>
<organism evidence="3">
    <name type="scientific">Trypanosoma vivax (strain Y486)</name>
    <dbReference type="NCBI Taxonomy" id="1055687"/>
    <lineage>
        <taxon>Eukaryota</taxon>
        <taxon>Discoba</taxon>
        <taxon>Euglenozoa</taxon>
        <taxon>Kinetoplastea</taxon>
        <taxon>Metakinetoplastina</taxon>
        <taxon>Trypanosomatida</taxon>
        <taxon>Trypanosomatidae</taxon>
        <taxon>Trypanosoma</taxon>
        <taxon>Duttonella</taxon>
    </lineage>
</organism>
<sequence>MLRIVISQRLTAARLNSRFFSSSGSLPRCMLARCGRWGFNYCARVGAACNSATLCHTTASSRRWQSSAWATIDYYRILGVSPDASQDEIKGAYKKLALKYHPDRNSEVGAEEKFKSISEAYNIVGNKERRRQYDAQRVASQFYAKGGVDSGSGGGAYSTGGFAHRGPPPGYEQMSTEEANRLFRDLFGGMRVDQIFRDLDVQCGPIGCGAHPFTQEFASSKRAFRPFFHSESSRVYMDGHGNSMEERTFTDSSGRSYTVRTTRSEQPQASVNQRAEDFYQKRADSSSDGRFHMGRASFKVNERGATNDFGTAYFGVRTHRRHPLISFLIIVAWTVVLGTLLVSAAVFLFSHPLFAIALIFLLVGRRMGFF</sequence>
<gene>
    <name evidence="3" type="ORF">TVY486_1100880</name>
</gene>
<dbReference type="Pfam" id="PF00226">
    <property type="entry name" value="DnaJ"/>
    <property type="match status" value="1"/>
</dbReference>
<protein>
    <submittedName>
        <fullName evidence="3">Putative heat shock protein DNAJ</fullName>
    </submittedName>
</protein>
<dbReference type="SMART" id="SM00271">
    <property type="entry name" value="DnaJ"/>
    <property type="match status" value="1"/>
</dbReference>
<reference evidence="3" key="1">
    <citation type="journal article" date="2012" name="Proc. Natl. Acad. Sci. U.S.A.">
        <title>Antigenic diversity is generated by distinct evolutionary mechanisms in African trypanosome species.</title>
        <authorList>
            <person name="Jackson A.P."/>
            <person name="Berry A."/>
            <person name="Aslett M."/>
            <person name="Allison H.C."/>
            <person name="Burton P."/>
            <person name="Vavrova-Anderson J."/>
            <person name="Brown R."/>
            <person name="Browne H."/>
            <person name="Corton N."/>
            <person name="Hauser H."/>
            <person name="Gamble J."/>
            <person name="Gilderthorp R."/>
            <person name="Marcello L."/>
            <person name="McQuillan J."/>
            <person name="Otto T.D."/>
            <person name="Quail M.A."/>
            <person name="Sanders M.J."/>
            <person name="van Tonder A."/>
            <person name="Ginger M.L."/>
            <person name="Field M.C."/>
            <person name="Barry J.D."/>
            <person name="Hertz-Fowler C."/>
            <person name="Berriman M."/>
        </authorList>
    </citation>
    <scope>NUCLEOTIDE SEQUENCE</scope>
    <source>
        <strain evidence="3">Y486</strain>
    </source>
</reference>
<dbReference type="EMBL" id="HE573027">
    <property type="protein sequence ID" value="CCC52603.1"/>
    <property type="molecule type" value="Genomic_DNA"/>
</dbReference>
<dbReference type="PROSITE" id="PS50076">
    <property type="entry name" value="DNAJ_2"/>
    <property type="match status" value="1"/>
</dbReference>
<dbReference type="AlphaFoldDB" id="G0U9X2"/>